<evidence type="ECO:0000259" key="1">
    <source>
        <dbReference type="Pfam" id="PF00561"/>
    </source>
</evidence>
<gene>
    <name evidence="2" type="primary">pcaD</name>
    <name evidence="2" type="ORF">ACFSXZ_24920</name>
</gene>
<organism evidence="2 3">
    <name type="scientific">Amycolatopsis pigmentata</name>
    <dbReference type="NCBI Taxonomy" id="450801"/>
    <lineage>
        <taxon>Bacteria</taxon>
        <taxon>Bacillati</taxon>
        <taxon>Actinomycetota</taxon>
        <taxon>Actinomycetes</taxon>
        <taxon>Pseudonocardiales</taxon>
        <taxon>Pseudonocardiaceae</taxon>
        <taxon>Amycolatopsis</taxon>
    </lineage>
</organism>
<dbReference type="PANTHER" id="PTHR43433:SF5">
    <property type="entry name" value="AB HYDROLASE-1 DOMAIN-CONTAINING PROTEIN"/>
    <property type="match status" value="1"/>
</dbReference>
<dbReference type="InterPro" id="IPR000073">
    <property type="entry name" value="AB_hydrolase_1"/>
</dbReference>
<dbReference type="InterPro" id="IPR026968">
    <property type="entry name" value="PcaD/CatD"/>
</dbReference>
<dbReference type="Pfam" id="PF00561">
    <property type="entry name" value="Abhydrolase_1"/>
    <property type="match status" value="1"/>
</dbReference>
<dbReference type="EMBL" id="JBHUKR010000011">
    <property type="protein sequence ID" value="MFD2419576.1"/>
    <property type="molecule type" value="Genomic_DNA"/>
</dbReference>
<dbReference type="Proteomes" id="UP001597417">
    <property type="component" value="Unassembled WGS sequence"/>
</dbReference>
<dbReference type="InterPro" id="IPR029058">
    <property type="entry name" value="AB_hydrolase_fold"/>
</dbReference>
<sequence>MDVHHVIEGRDDGDVVVLSNSLGSSLAMWDPQVKPLVDNGFRVVRYDTRGHGGSRVPRGPYTLDELAGDVVALLDLLDVPSAHFVGLSLGGMTGMWLGIYASDRLRSLTLCCTSARPGNRRMWLDRAAKVRAEGMNEVADGSVTRWFTQAWRDANPEAAARMREMTATTPAEGYASCCEVLADVDLVDDLSGVWVPTLVISGADDPALPADHGRLIAEHLPAARFELVGHAAHLGSFEQPERFNELIIDHLKGTQD</sequence>
<keyword evidence="2" id="KW-0378">Hydrolase</keyword>
<feature type="domain" description="AB hydrolase-1" evidence="1">
    <location>
        <begin position="15"/>
        <end position="239"/>
    </location>
</feature>
<evidence type="ECO:0000313" key="2">
    <source>
        <dbReference type="EMBL" id="MFD2419576.1"/>
    </source>
</evidence>
<dbReference type="RefSeq" id="WP_378267612.1">
    <property type="nucleotide sequence ID" value="NZ_JBHUKR010000011.1"/>
</dbReference>
<dbReference type="SUPFAM" id="SSF53474">
    <property type="entry name" value="alpha/beta-Hydrolases"/>
    <property type="match status" value="1"/>
</dbReference>
<comment type="caution">
    <text evidence="2">The sequence shown here is derived from an EMBL/GenBank/DDBJ whole genome shotgun (WGS) entry which is preliminary data.</text>
</comment>
<dbReference type="PANTHER" id="PTHR43433">
    <property type="entry name" value="HYDROLASE, ALPHA/BETA FOLD FAMILY PROTEIN"/>
    <property type="match status" value="1"/>
</dbReference>
<keyword evidence="3" id="KW-1185">Reference proteome</keyword>
<dbReference type="NCBIfam" id="TIGR02427">
    <property type="entry name" value="protocat_pcaD"/>
    <property type="match status" value="1"/>
</dbReference>
<proteinExistence type="predicted"/>
<evidence type="ECO:0000313" key="3">
    <source>
        <dbReference type="Proteomes" id="UP001597417"/>
    </source>
</evidence>
<accession>A0ABW5G059</accession>
<protein>
    <submittedName>
        <fullName evidence="2">3-oxoadipate enol-lactonase</fullName>
        <ecNumber evidence="2">3.1.1.24</ecNumber>
    </submittedName>
</protein>
<dbReference type="EC" id="3.1.1.24" evidence="2"/>
<reference evidence="3" key="1">
    <citation type="journal article" date="2019" name="Int. J. Syst. Evol. Microbiol.">
        <title>The Global Catalogue of Microorganisms (GCM) 10K type strain sequencing project: providing services to taxonomists for standard genome sequencing and annotation.</title>
        <authorList>
            <consortium name="The Broad Institute Genomics Platform"/>
            <consortium name="The Broad Institute Genome Sequencing Center for Infectious Disease"/>
            <person name="Wu L."/>
            <person name="Ma J."/>
        </authorList>
    </citation>
    <scope>NUCLEOTIDE SEQUENCE [LARGE SCALE GENOMIC DNA]</scope>
    <source>
        <strain evidence="3">CGMCC 4.7645</strain>
    </source>
</reference>
<dbReference type="Gene3D" id="3.40.50.1820">
    <property type="entry name" value="alpha/beta hydrolase"/>
    <property type="match status" value="1"/>
</dbReference>
<dbReference type="PRINTS" id="PR00111">
    <property type="entry name" value="ABHYDROLASE"/>
</dbReference>
<name>A0ABW5G059_9PSEU</name>
<dbReference type="GO" id="GO:0047570">
    <property type="term" value="F:3-oxoadipate enol-lactonase activity"/>
    <property type="evidence" value="ECO:0007669"/>
    <property type="project" value="UniProtKB-EC"/>
</dbReference>
<dbReference type="InterPro" id="IPR050471">
    <property type="entry name" value="AB_hydrolase"/>
</dbReference>